<protein>
    <submittedName>
        <fullName evidence="2">Uncharacterized protein</fullName>
    </submittedName>
</protein>
<name>A0AAV4SD52_CAEEX</name>
<accession>A0AAV4SD52</accession>
<reference evidence="2 3" key="1">
    <citation type="submission" date="2021-06" db="EMBL/GenBank/DDBJ databases">
        <title>Caerostris extrusa draft genome.</title>
        <authorList>
            <person name="Kono N."/>
            <person name="Arakawa K."/>
        </authorList>
    </citation>
    <scope>NUCLEOTIDE SEQUENCE [LARGE SCALE GENOMIC DNA]</scope>
</reference>
<feature type="region of interest" description="Disordered" evidence="1">
    <location>
        <begin position="153"/>
        <end position="178"/>
    </location>
</feature>
<sequence length="178" mass="20598">MSGRGWGIHPKLIKLWYKTVAERKVCYAATIWVKNMTNQLKGKLTTIQRYYALQISKAYRTSPTSALLTIIGLEPLHLVAQRESCYGSVIRLHKDSTFNSKTYRASDFEHIVSQWKEAPWKKIINKQVDERNKTNIYTDGSKTEKKELVQHSWPTKETMRSMDGKKPSGTATLYTRQN</sequence>
<proteinExistence type="predicted"/>
<evidence type="ECO:0000256" key="1">
    <source>
        <dbReference type="SAM" id="MobiDB-lite"/>
    </source>
</evidence>
<dbReference type="Proteomes" id="UP001054945">
    <property type="component" value="Unassembled WGS sequence"/>
</dbReference>
<dbReference type="AlphaFoldDB" id="A0AAV4SD52"/>
<evidence type="ECO:0000313" key="3">
    <source>
        <dbReference type="Proteomes" id="UP001054945"/>
    </source>
</evidence>
<feature type="compositionally biased region" description="Basic and acidic residues" evidence="1">
    <location>
        <begin position="157"/>
        <end position="166"/>
    </location>
</feature>
<comment type="caution">
    <text evidence="2">The sequence shown here is derived from an EMBL/GenBank/DDBJ whole genome shotgun (WGS) entry which is preliminary data.</text>
</comment>
<gene>
    <name evidence="2" type="primary">AVEN_258746_1</name>
    <name evidence="2" type="ORF">CEXT_795181</name>
</gene>
<organism evidence="2 3">
    <name type="scientific">Caerostris extrusa</name>
    <name type="common">Bark spider</name>
    <name type="synonym">Caerostris bankana</name>
    <dbReference type="NCBI Taxonomy" id="172846"/>
    <lineage>
        <taxon>Eukaryota</taxon>
        <taxon>Metazoa</taxon>
        <taxon>Ecdysozoa</taxon>
        <taxon>Arthropoda</taxon>
        <taxon>Chelicerata</taxon>
        <taxon>Arachnida</taxon>
        <taxon>Araneae</taxon>
        <taxon>Araneomorphae</taxon>
        <taxon>Entelegynae</taxon>
        <taxon>Araneoidea</taxon>
        <taxon>Araneidae</taxon>
        <taxon>Caerostris</taxon>
    </lineage>
</organism>
<keyword evidence="3" id="KW-1185">Reference proteome</keyword>
<feature type="compositionally biased region" description="Polar residues" evidence="1">
    <location>
        <begin position="169"/>
        <end position="178"/>
    </location>
</feature>
<evidence type="ECO:0000313" key="2">
    <source>
        <dbReference type="EMBL" id="GIY30879.1"/>
    </source>
</evidence>
<dbReference type="EMBL" id="BPLR01009287">
    <property type="protein sequence ID" value="GIY30879.1"/>
    <property type="molecule type" value="Genomic_DNA"/>
</dbReference>